<dbReference type="PANTHER" id="PTHR43252:SF2">
    <property type="entry name" value="TRANSCRIPTION REGULATOR, PADR-LIKE FAMILY"/>
    <property type="match status" value="1"/>
</dbReference>
<reference evidence="2" key="1">
    <citation type="submission" date="2020-10" db="EMBL/GenBank/DDBJ databases">
        <title>Taxonomic study of unclassified bacteria belonging to the class Ktedonobacteria.</title>
        <authorList>
            <person name="Yabe S."/>
            <person name="Wang C.M."/>
            <person name="Zheng Y."/>
            <person name="Sakai Y."/>
            <person name="Cavaletti L."/>
            <person name="Monciardini P."/>
            <person name="Donadio S."/>
        </authorList>
    </citation>
    <scope>NUCLEOTIDE SEQUENCE</scope>
    <source>
        <strain evidence="2">ID150040</strain>
    </source>
</reference>
<evidence type="ECO:0000313" key="3">
    <source>
        <dbReference type="Proteomes" id="UP000597444"/>
    </source>
</evidence>
<dbReference type="SUPFAM" id="SSF46785">
    <property type="entry name" value="Winged helix' DNA-binding domain"/>
    <property type="match status" value="1"/>
</dbReference>
<organism evidence="2 3">
    <name type="scientific">Reticulibacter mediterranei</name>
    <dbReference type="NCBI Taxonomy" id="2778369"/>
    <lineage>
        <taxon>Bacteria</taxon>
        <taxon>Bacillati</taxon>
        <taxon>Chloroflexota</taxon>
        <taxon>Ktedonobacteria</taxon>
        <taxon>Ktedonobacterales</taxon>
        <taxon>Reticulibacteraceae</taxon>
        <taxon>Reticulibacter</taxon>
    </lineage>
</organism>
<name>A0A8J3N6E0_9CHLR</name>
<dbReference type="Gene3D" id="1.10.10.10">
    <property type="entry name" value="Winged helix-like DNA-binding domain superfamily/Winged helix DNA-binding domain"/>
    <property type="match status" value="1"/>
</dbReference>
<protein>
    <submittedName>
        <fullName evidence="2">PadR family transcriptional regulator</fullName>
    </submittedName>
</protein>
<evidence type="ECO:0000259" key="1">
    <source>
        <dbReference type="Pfam" id="PF03551"/>
    </source>
</evidence>
<dbReference type="InterPro" id="IPR036390">
    <property type="entry name" value="WH_DNA-bd_sf"/>
</dbReference>
<dbReference type="PANTHER" id="PTHR43252">
    <property type="entry name" value="TRANSCRIPTIONAL REGULATOR YQJI"/>
    <property type="match status" value="1"/>
</dbReference>
<dbReference type="EMBL" id="BNJK01000001">
    <property type="protein sequence ID" value="GHO97330.1"/>
    <property type="molecule type" value="Genomic_DNA"/>
</dbReference>
<keyword evidence="3" id="KW-1185">Reference proteome</keyword>
<dbReference type="InterPro" id="IPR036388">
    <property type="entry name" value="WH-like_DNA-bd_sf"/>
</dbReference>
<sequence length="221" mass="25470">MAKRKMSNLLALAVLSLLTERPMHPYEISSVMKQRELSTVIKLNYSSLYSVMETLQREGLIVPVETQREGRYPERTVYTTTEAGRSELFDWLRALLRQPMTEYSQFAAGLAFLGNLSPTEVVALLEEHSRHLKKQMRDTQGSIERGLQIGVDRLFLTEDRYMLALLEARLTFIQQFLLEVSDGTLTEMRDGKLVWRVTRLDLALLGSEMQQEHDSTEDNEI</sequence>
<dbReference type="Pfam" id="PF03551">
    <property type="entry name" value="PadR"/>
    <property type="match status" value="1"/>
</dbReference>
<evidence type="ECO:0000313" key="2">
    <source>
        <dbReference type="EMBL" id="GHO97330.1"/>
    </source>
</evidence>
<dbReference type="AlphaFoldDB" id="A0A8J3N6E0"/>
<accession>A0A8J3N6E0</accession>
<comment type="caution">
    <text evidence="2">The sequence shown here is derived from an EMBL/GenBank/DDBJ whole genome shotgun (WGS) entry which is preliminary data.</text>
</comment>
<proteinExistence type="predicted"/>
<dbReference type="Proteomes" id="UP000597444">
    <property type="component" value="Unassembled WGS sequence"/>
</dbReference>
<gene>
    <name evidence="2" type="ORF">KSF_073780</name>
</gene>
<dbReference type="InterPro" id="IPR005149">
    <property type="entry name" value="Tscrpt_reg_PadR_N"/>
</dbReference>
<feature type="domain" description="Transcription regulator PadR N-terminal" evidence="1">
    <location>
        <begin position="14"/>
        <end position="88"/>
    </location>
</feature>